<accession>A0AAD9QAH8</accession>
<dbReference type="AlphaFoldDB" id="A0AAD9QAH8"/>
<comment type="caution">
    <text evidence="1">The sequence shown here is derived from an EMBL/GenBank/DDBJ whole genome shotgun (WGS) entry which is preliminary data.</text>
</comment>
<reference evidence="1" key="2">
    <citation type="journal article" date="2023" name="Science">
        <title>Genomic signatures of disease resistance in endangered staghorn corals.</title>
        <authorList>
            <person name="Vollmer S.V."/>
            <person name="Selwyn J.D."/>
            <person name="Despard B.A."/>
            <person name="Roesel C.L."/>
        </authorList>
    </citation>
    <scope>NUCLEOTIDE SEQUENCE</scope>
    <source>
        <strain evidence="1">K2</strain>
    </source>
</reference>
<sequence length="109" mass="12635">MEKSIARHEAISRLTTKLDRIMEETEYILKGEHALGPKSFAEVNKKNYSSKDSRDFKMLENATNHVTSSKFQTVDVLLQILQKQEELTVEEYKINNSTIKVLVIEDTEF</sequence>
<reference evidence="1" key="1">
    <citation type="journal article" date="2023" name="G3 (Bethesda)">
        <title>Whole genome assembly and annotation of the endangered Caribbean coral Acropora cervicornis.</title>
        <authorList>
            <person name="Selwyn J.D."/>
            <person name="Vollmer S.V."/>
        </authorList>
    </citation>
    <scope>NUCLEOTIDE SEQUENCE</scope>
    <source>
        <strain evidence="1">K2</strain>
    </source>
</reference>
<dbReference type="EMBL" id="JARQWQ010000048">
    <property type="protein sequence ID" value="KAK2557711.1"/>
    <property type="molecule type" value="Genomic_DNA"/>
</dbReference>
<protein>
    <submittedName>
        <fullName evidence="1">Uncharacterized protein</fullName>
    </submittedName>
</protein>
<gene>
    <name evidence="1" type="ORF">P5673_020076</name>
</gene>
<evidence type="ECO:0000313" key="2">
    <source>
        <dbReference type="Proteomes" id="UP001249851"/>
    </source>
</evidence>
<dbReference type="Proteomes" id="UP001249851">
    <property type="component" value="Unassembled WGS sequence"/>
</dbReference>
<name>A0AAD9QAH8_ACRCE</name>
<keyword evidence="2" id="KW-1185">Reference proteome</keyword>
<evidence type="ECO:0000313" key="1">
    <source>
        <dbReference type="EMBL" id="KAK2557711.1"/>
    </source>
</evidence>
<proteinExistence type="predicted"/>
<organism evidence="1 2">
    <name type="scientific">Acropora cervicornis</name>
    <name type="common">Staghorn coral</name>
    <dbReference type="NCBI Taxonomy" id="6130"/>
    <lineage>
        <taxon>Eukaryota</taxon>
        <taxon>Metazoa</taxon>
        <taxon>Cnidaria</taxon>
        <taxon>Anthozoa</taxon>
        <taxon>Hexacorallia</taxon>
        <taxon>Scleractinia</taxon>
        <taxon>Astrocoeniina</taxon>
        <taxon>Acroporidae</taxon>
        <taxon>Acropora</taxon>
    </lineage>
</organism>